<dbReference type="InterPro" id="IPR018613">
    <property type="entry name" value="Ccdc97-like"/>
</dbReference>
<evidence type="ECO:0000313" key="3">
    <source>
        <dbReference type="EMBL" id="KAL1408968.1"/>
    </source>
</evidence>
<accession>A0ABR3Q2K4</accession>
<reference evidence="3 4" key="1">
    <citation type="submission" date="2023-08" db="EMBL/GenBank/DDBJ databases">
        <title>Annotated Genome Sequence of Vanrija albida AlHP1.</title>
        <authorList>
            <person name="Herzog R."/>
        </authorList>
    </citation>
    <scope>NUCLEOTIDE SEQUENCE [LARGE SCALE GENOMIC DNA]</scope>
    <source>
        <strain evidence="3 4">AlHP1</strain>
    </source>
</reference>
<dbReference type="GeneID" id="95986828"/>
<dbReference type="RefSeq" id="XP_069208912.1">
    <property type="nucleotide sequence ID" value="XM_069354270.1"/>
</dbReference>
<dbReference type="PANTHER" id="PTHR31840:SF1">
    <property type="entry name" value="COILED-COIL DOMAIN-CONTAINING PROTEIN 97"/>
    <property type="match status" value="1"/>
</dbReference>
<gene>
    <name evidence="3" type="ORF">Q8F55_005785</name>
</gene>
<evidence type="ECO:0000259" key="2">
    <source>
        <dbReference type="Pfam" id="PF09747"/>
    </source>
</evidence>
<name>A0ABR3Q2K4_9TREE</name>
<organism evidence="3 4">
    <name type="scientific">Vanrija albida</name>
    <dbReference type="NCBI Taxonomy" id="181172"/>
    <lineage>
        <taxon>Eukaryota</taxon>
        <taxon>Fungi</taxon>
        <taxon>Dikarya</taxon>
        <taxon>Basidiomycota</taxon>
        <taxon>Agaricomycotina</taxon>
        <taxon>Tremellomycetes</taxon>
        <taxon>Trichosporonales</taxon>
        <taxon>Trichosporonaceae</taxon>
        <taxon>Vanrija</taxon>
    </lineage>
</organism>
<evidence type="ECO:0000256" key="1">
    <source>
        <dbReference type="SAM" id="MobiDB-lite"/>
    </source>
</evidence>
<comment type="caution">
    <text evidence="3">The sequence shown here is derived from an EMBL/GenBank/DDBJ whole genome shotgun (WGS) entry which is preliminary data.</text>
</comment>
<feature type="region of interest" description="Disordered" evidence="1">
    <location>
        <begin position="115"/>
        <end position="142"/>
    </location>
</feature>
<dbReference type="Pfam" id="PF09747">
    <property type="entry name" value="CCD97-like_C"/>
    <property type="match status" value="1"/>
</dbReference>
<dbReference type="InterPro" id="IPR040233">
    <property type="entry name" value="CCD97-like_C"/>
</dbReference>
<proteinExistence type="predicted"/>
<sequence length="293" mass="31035">MPSALPPDVLQAVTAHLGAAPSSSNALDILTAHLPSLPPALAADVGAHTTPKERARIPAIKARRVLYGTGSGAGAASTSASDNRLYAPGVAAVPAPPPELTAERGRQRWPLLWERLGGDPRPADSTASQADEERWGTEGFMPGSEGFVGRLGRVLREDEEVREWEATRAARVAERRLDEQGEEFDSDSEDEGEAPANGGGRALPHLPYTGTGAEDQAAVVREFEKRLLELFIDGLDTIDYAPIDFAPADDPIAARDAEEAWFDDEAPSGGGVGNGNGAARGREMENGDGEYDY</sequence>
<feature type="domain" description="CCD97-like C-terminal" evidence="2">
    <location>
        <begin position="103"/>
        <end position="265"/>
    </location>
</feature>
<feature type="compositionally biased region" description="Acidic residues" evidence="1">
    <location>
        <begin position="180"/>
        <end position="193"/>
    </location>
</feature>
<dbReference type="Proteomes" id="UP001565368">
    <property type="component" value="Unassembled WGS sequence"/>
</dbReference>
<protein>
    <recommendedName>
        <fullName evidence="2">CCD97-like C-terminal domain-containing protein</fullName>
    </recommendedName>
</protein>
<feature type="region of interest" description="Disordered" evidence="1">
    <location>
        <begin position="261"/>
        <end position="293"/>
    </location>
</feature>
<evidence type="ECO:0000313" key="4">
    <source>
        <dbReference type="Proteomes" id="UP001565368"/>
    </source>
</evidence>
<dbReference type="PANTHER" id="PTHR31840">
    <property type="entry name" value="COILED-COIL DOMAIN-CONTAINING PROTEIN 97"/>
    <property type="match status" value="1"/>
</dbReference>
<feature type="region of interest" description="Disordered" evidence="1">
    <location>
        <begin position="175"/>
        <end position="210"/>
    </location>
</feature>
<feature type="compositionally biased region" description="Gly residues" evidence="1">
    <location>
        <begin position="268"/>
        <end position="278"/>
    </location>
</feature>
<keyword evidence="4" id="KW-1185">Reference proteome</keyword>
<dbReference type="EMBL" id="JBBXJM010000004">
    <property type="protein sequence ID" value="KAL1408968.1"/>
    <property type="molecule type" value="Genomic_DNA"/>
</dbReference>